<evidence type="ECO:0000313" key="12">
    <source>
        <dbReference type="Proteomes" id="UP000368474"/>
    </source>
</evidence>
<dbReference type="InterPro" id="IPR027421">
    <property type="entry name" value="DNA_pol_lamdba_lyase_dom_sf"/>
</dbReference>
<dbReference type="SUPFAM" id="SSF47802">
    <property type="entry name" value="DNA polymerase beta, N-terminal domain-like"/>
    <property type="match status" value="1"/>
</dbReference>
<feature type="domain" description="Polymerase/histidinol phosphatase N-terminal" evidence="9">
    <location>
        <begin position="372"/>
        <end position="451"/>
    </location>
</feature>
<dbReference type="PANTHER" id="PTHR36928">
    <property type="entry name" value="PHOSPHATASE YCDX-RELATED"/>
    <property type="match status" value="1"/>
</dbReference>
<name>A0A5E4RJR5_9BURK</name>
<sequence>MKRPANKSAGRAAPANDGTTTVPPPVTTAASTGGTTNARIVAIFNEIADLLDVEHANPFRVRAYRNAARTMGGLTQDVSVMLANGIDLDTLPGIGADLAGKIEEVARTGSSELLEQLRRQTPGEVQALLSLPGLGPRRVQRLGHDLNVLTMDDLATAAREHRISPLPGFGPRTELRLLEAVQARLNRHRRFTLDVAARVVPPLIDYLKRSGAASDIAVAGSYRRGRETVGDLDIVAASAAPQALIQAFLAYSERRSVISAGRTRAGIVLANDMQVDLRVVSAASYGAALVYLTGSKAHNVALRKMAQSRGLKINEYGVFREGKKLAGKDEASMYGALGLPWIPPELREDAGELDAARDETLPHLVCAGDVKGDLHVHTSCSDGVDTLEAMATAAGRRGFRYLAITDHSAHLRIAHGMDAGRLAAQSDAIDALNARGGLPTILKGIEVDILEDGSLDLPDGVLGKLDLVVGAIHDHFDLPAQKQTTRLLRAIDHPHFSVLAHPLARLIDERPGCQFDVASVLSAMAERGCFVEANGQPRRLDLADTGCRLAKLHGVKVSVASDAHRVADFDNVAWALSQARRGWLEAADVLNTRSVTQLRALLRKTM</sequence>
<evidence type="ECO:0000256" key="8">
    <source>
        <dbReference type="SAM" id="MobiDB-lite"/>
    </source>
</evidence>
<dbReference type="RefSeq" id="WP_150565043.1">
    <property type="nucleotide sequence ID" value="NZ_CABPSD010000001.1"/>
</dbReference>
<dbReference type="Gene3D" id="3.30.210.10">
    <property type="entry name" value="DNA polymerase, thumb domain"/>
    <property type="match status" value="1"/>
</dbReference>
<comment type="catalytic activity">
    <reaction evidence="7">
        <text>DNA(n) + a 2'-deoxyribonucleoside 5'-triphosphate = DNA(n+1) + diphosphate</text>
        <dbReference type="Rhea" id="RHEA:22508"/>
        <dbReference type="Rhea" id="RHEA-COMP:17339"/>
        <dbReference type="Rhea" id="RHEA-COMP:17340"/>
        <dbReference type="ChEBI" id="CHEBI:33019"/>
        <dbReference type="ChEBI" id="CHEBI:61560"/>
        <dbReference type="ChEBI" id="CHEBI:173112"/>
        <dbReference type="EC" id="2.7.7.7"/>
    </reaction>
</comment>
<dbReference type="Pfam" id="PF14520">
    <property type="entry name" value="HHH_5"/>
    <property type="match status" value="1"/>
</dbReference>
<keyword evidence="4" id="KW-0227">DNA damage</keyword>
<dbReference type="InterPro" id="IPR002008">
    <property type="entry name" value="DNA_pol_X_beta-like"/>
</dbReference>
<reference evidence="11 12" key="1">
    <citation type="submission" date="2019-08" db="EMBL/GenBank/DDBJ databases">
        <authorList>
            <person name="Peeters C."/>
        </authorList>
    </citation>
    <scope>NUCLEOTIDE SEQUENCE [LARGE SCALE GENOMIC DNA]</scope>
    <source>
        <strain evidence="11 12">LMG 31116</strain>
    </source>
</reference>
<evidence type="ECO:0000256" key="1">
    <source>
        <dbReference type="ARBA" id="ARBA00012417"/>
    </source>
</evidence>
<dbReference type="Gene3D" id="1.10.150.110">
    <property type="entry name" value="DNA polymerase beta, N-terminal domain-like"/>
    <property type="match status" value="1"/>
</dbReference>
<dbReference type="InterPro" id="IPR016195">
    <property type="entry name" value="Pol/histidinol_Pase-like"/>
</dbReference>
<dbReference type="AlphaFoldDB" id="A0A5E4RJR5"/>
<dbReference type="PANTHER" id="PTHR36928:SF1">
    <property type="entry name" value="PHOSPHATASE YCDX-RELATED"/>
    <property type="match status" value="1"/>
</dbReference>
<organism evidence="11 12">
    <name type="scientific">Pandoraea morbifera</name>
    <dbReference type="NCBI Taxonomy" id="2508300"/>
    <lineage>
        <taxon>Bacteria</taxon>
        <taxon>Pseudomonadati</taxon>
        <taxon>Pseudomonadota</taxon>
        <taxon>Betaproteobacteria</taxon>
        <taxon>Burkholderiales</taxon>
        <taxon>Burkholderiaceae</taxon>
        <taxon>Pandoraea</taxon>
    </lineage>
</organism>
<dbReference type="InterPro" id="IPR029398">
    <property type="entry name" value="PolB_thumb"/>
</dbReference>
<evidence type="ECO:0000256" key="6">
    <source>
        <dbReference type="ARBA" id="ARBA00023204"/>
    </source>
</evidence>
<dbReference type="CDD" id="cd00141">
    <property type="entry name" value="NT_POLXc"/>
    <property type="match status" value="1"/>
</dbReference>
<dbReference type="InterPro" id="IPR043519">
    <property type="entry name" value="NT_sf"/>
</dbReference>
<gene>
    <name evidence="11" type="ORF">PMO31116_00187</name>
</gene>
<evidence type="ECO:0000313" key="11">
    <source>
        <dbReference type="EMBL" id="VVD62732.1"/>
    </source>
</evidence>
<accession>A0A5E4RJR5</accession>
<evidence type="ECO:0000256" key="2">
    <source>
        <dbReference type="ARBA" id="ARBA00022679"/>
    </source>
</evidence>
<dbReference type="InterPro" id="IPR010996">
    <property type="entry name" value="HHH_MUS81"/>
</dbReference>
<dbReference type="InterPro" id="IPR004013">
    <property type="entry name" value="PHP_dom"/>
</dbReference>
<dbReference type="GO" id="GO:0008270">
    <property type="term" value="F:zinc ion binding"/>
    <property type="evidence" value="ECO:0007669"/>
    <property type="project" value="TreeGrafter"/>
</dbReference>
<feature type="region of interest" description="Disordered" evidence="8">
    <location>
        <begin position="1"/>
        <end position="32"/>
    </location>
</feature>
<evidence type="ECO:0000259" key="9">
    <source>
        <dbReference type="SMART" id="SM00481"/>
    </source>
</evidence>
<dbReference type="InterPro" id="IPR022311">
    <property type="entry name" value="PolX-like"/>
</dbReference>
<evidence type="ECO:0000256" key="7">
    <source>
        <dbReference type="ARBA" id="ARBA00049244"/>
    </source>
</evidence>
<dbReference type="SUPFAM" id="SSF81301">
    <property type="entry name" value="Nucleotidyltransferase"/>
    <property type="match status" value="1"/>
</dbReference>
<keyword evidence="3" id="KW-0548">Nucleotidyltransferase</keyword>
<dbReference type="Proteomes" id="UP000368474">
    <property type="component" value="Unassembled WGS sequence"/>
</dbReference>
<dbReference type="PIRSF" id="PIRSF005047">
    <property type="entry name" value="UCP005047_YshC"/>
    <property type="match status" value="1"/>
</dbReference>
<dbReference type="Pfam" id="PF14716">
    <property type="entry name" value="HHH_8"/>
    <property type="match status" value="1"/>
</dbReference>
<dbReference type="InterPro" id="IPR002054">
    <property type="entry name" value="DNA-dir_DNA_pol_X"/>
</dbReference>
<dbReference type="Gene3D" id="1.10.150.20">
    <property type="entry name" value="5' to 3' exonuclease, C-terminal subdomain"/>
    <property type="match status" value="1"/>
</dbReference>
<dbReference type="SMART" id="SM00481">
    <property type="entry name" value="POLIIIAc"/>
    <property type="match status" value="1"/>
</dbReference>
<dbReference type="Pfam" id="PF02811">
    <property type="entry name" value="PHP"/>
    <property type="match status" value="1"/>
</dbReference>
<dbReference type="InterPro" id="IPR037160">
    <property type="entry name" value="DNA_Pol_thumb_sf"/>
</dbReference>
<dbReference type="GO" id="GO:0003887">
    <property type="term" value="F:DNA-directed DNA polymerase activity"/>
    <property type="evidence" value="ECO:0007669"/>
    <property type="project" value="UniProtKB-KW"/>
</dbReference>
<dbReference type="EC" id="2.7.7.7" evidence="1"/>
<evidence type="ECO:0000256" key="4">
    <source>
        <dbReference type="ARBA" id="ARBA00022763"/>
    </source>
</evidence>
<evidence type="ECO:0000256" key="3">
    <source>
        <dbReference type="ARBA" id="ARBA00022695"/>
    </source>
</evidence>
<dbReference type="SUPFAM" id="SSF89550">
    <property type="entry name" value="PHP domain-like"/>
    <property type="match status" value="1"/>
</dbReference>
<dbReference type="GO" id="GO:0003677">
    <property type="term" value="F:DNA binding"/>
    <property type="evidence" value="ECO:0007669"/>
    <property type="project" value="InterPro"/>
</dbReference>
<dbReference type="InterPro" id="IPR003141">
    <property type="entry name" value="Pol/His_phosphatase_N"/>
</dbReference>
<keyword evidence="2" id="KW-0808">Transferase</keyword>
<dbReference type="Gene3D" id="3.30.460.10">
    <property type="entry name" value="Beta Polymerase, domain 2"/>
    <property type="match status" value="1"/>
</dbReference>
<dbReference type="PRINTS" id="PR00870">
    <property type="entry name" value="DNAPOLXBETA"/>
</dbReference>
<dbReference type="EMBL" id="CABPSD010000001">
    <property type="protein sequence ID" value="VVD62732.1"/>
    <property type="molecule type" value="Genomic_DNA"/>
</dbReference>
<evidence type="ECO:0000259" key="10">
    <source>
        <dbReference type="SMART" id="SM00483"/>
    </source>
</evidence>
<evidence type="ECO:0000256" key="5">
    <source>
        <dbReference type="ARBA" id="ARBA00022932"/>
    </source>
</evidence>
<keyword evidence="5" id="KW-0239">DNA-directed DNA polymerase</keyword>
<protein>
    <recommendedName>
        <fullName evidence="1">DNA-directed DNA polymerase</fullName>
        <ecNumber evidence="1">2.7.7.7</ecNumber>
    </recommendedName>
</protein>
<dbReference type="NCBIfam" id="NF006375">
    <property type="entry name" value="PRK08609.1"/>
    <property type="match status" value="1"/>
</dbReference>
<dbReference type="InterPro" id="IPR050243">
    <property type="entry name" value="PHP_phosphatase"/>
</dbReference>
<dbReference type="Pfam" id="PF14791">
    <property type="entry name" value="DNA_pol_B_thumb"/>
    <property type="match status" value="1"/>
</dbReference>
<proteinExistence type="predicted"/>
<dbReference type="GO" id="GO:0005829">
    <property type="term" value="C:cytosol"/>
    <property type="evidence" value="ECO:0007669"/>
    <property type="project" value="TreeGrafter"/>
</dbReference>
<dbReference type="InterPro" id="IPR047967">
    <property type="entry name" value="PolX_PHP"/>
</dbReference>
<dbReference type="GO" id="GO:0042578">
    <property type="term" value="F:phosphoric ester hydrolase activity"/>
    <property type="evidence" value="ECO:0007669"/>
    <property type="project" value="TreeGrafter"/>
</dbReference>
<dbReference type="Gene3D" id="3.20.20.140">
    <property type="entry name" value="Metal-dependent hydrolases"/>
    <property type="match status" value="1"/>
</dbReference>
<keyword evidence="6" id="KW-0234">DNA repair</keyword>
<keyword evidence="12" id="KW-1185">Reference proteome</keyword>
<dbReference type="GO" id="GO:0006281">
    <property type="term" value="P:DNA repair"/>
    <property type="evidence" value="ECO:0007669"/>
    <property type="project" value="UniProtKB-KW"/>
</dbReference>
<dbReference type="SMART" id="SM00483">
    <property type="entry name" value="POLXc"/>
    <property type="match status" value="1"/>
</dbReference>
<feature type="domain" description="DNA-directed DNA polymerase X" evidence="10">
    <location>
        <begin position="35"/>
        <end position="348"/>
    </location>
</feature>
<dbReference type="CDD" id="cd07436">
    <property type="entry name" value="PHP_PolX"/>
    <property type="match status" value="1"/>
</dbReference>